<dbReference type="AlphaFoldDB" id="A0AAV7U5J0"/>
<evidence type="ECO:0000313" key="3">
    <source>
        <dbReference type="Proteomes" id="UP001066276"/>
    </source>
</evidence>
<name>A0AAV7U5J0_PLEWA</name>
<gene>
    <name evidence="2" type="ORF">NDU88_008241</name>
</gene>
<sequence>MQTAAFYYFETSQRLKQHLKNLHLPCLLTVLPADGAGFQALGRPFWEPLGPQEASEVTTAGPKVMTLRKEALFIELLPGHRPAAVSERFKELHLASAPGTVPTLSTHGLALCQPWARTASAAPTAWHCGNSEHPQPPEHPKPGTVPTLSTHILSLCQHLAPRAWDCAHSERPQPPEHS</sequence>
<keyword evidence="3" id="KW-1185">Reference proteome</keyword>
<accession>A0AAV7U5J0</accession>
<organism evidence="2 3">
    <name type="scientific">Pleurodeles waltl</name>
    <name type="common">Iberian ribbed newt</name>
    <dbReference type="NCBI Taxonomy" id="8319"/>
    <lineage>
        <taxon>Eukaryota</taxon>
        <taxon>Metazoa</taxon>
        <taxon>Chordata</taxon>
        <taxon>Craniata</taxon>
        <taxon>Vertebrata</taxon>
        <taxon>Euteleostomi</taxon>
        <taxon>Amphibia</taxon>
        <taxon>Batrachia</taxon>
        <taxon>Caudata</taxon>
        <taxon>Salamandroidea</taxon>
        <taxon>Salamandridae</taxon>
        <taxon>Pleurodelinae</taxon>
        <taxon>Pleurodeles</taxon>
    </lineage>
</organism>
<comment type="caution">
    <text evidence="2">The sequence shown here is derived from an EMBL/GenBank/DDBJ whole genome shotgun (WGS) entry which is preliminary data.</text>
</comment>
<evidence type="ECO:0000256" key="1">
    <source>
        <dbReference type="SAM" id="MobiDB-lite"/>
    </source>
</evidence>
<dbReference type="Proteomes" id="UP001066276">
    <property type="component" value="Chromosome 3_2"/>
</dbReference>
<proteinExistence type="predicted"/>
<feature type="region of interest" description="Disordered" evidence="1">
    <location>
        <begin position="126"/>
        <end position="147"/>
    </location>
</feature>
<dbReference type="EMBL" id="JANPWB010000006">
    <property type="protein sequence ID" value="KAJ1183068.1"/>
    <property type="molecule type" value="Genomic_DNA"/>
</dbReference>
<protein>
    <submittedName>
        <fullName evidence="2">Uncharacterized protein</fullName>
    </submittedName>
</protein>
<reference evidence="2" key="1">
    <citation type="journal article" date="2022" name="bioRxiv">
        <title>Sequencing and chromosome-scale assembly of the giantPleurodeles waltlgenome.</title>
        <authorList>
            <person name="Brown T."/>
            <person name="Elewa A."/>
            <person name="Iarovenko S."/>
            <person name="Subramanian E."/>
            <person name="Araus A.J."/>
            <person name="Petzold A."/>
            <person name="Susuki M."/>
            <person name="Suzuki K.-i.T."/>
            <person name="Hayashi T."/>
            <person name="Toyoda A."/>
            <person name="Oliveira C."/>
            <person name="Osipova E."/>
            <person name="Leigh N.D."/>
            <person name="Simon A."/>
            <person name="Yun M.H."/>
        </authorList>
    </citation>
    <scope>NUCLEOTIDE SEQUENCE</scope>
    <source>
        <strain evidence="2">20211129_DDA</strain>
        <tissue evidence="2">Liver</tissue>
    </source>
</reference>
<evidence type="ECO:0000313" key="2">
    <source>
        <dbReference type="EMBL" id="KAJ1183068.1"/>
    </source>
</evidence>